<feature type="transmembrane region" description="Helical" evidence="7">
    <location>
        <begin position="246"/>
        <end position="266"/>
    </location>
</feature>
<evidence type="ECO:0000256" key="5">
    <source>
        <dbReference type="ARBA" id="ARBA00038359"/>
    </source>
</evidence>
<dbReference type="Pfam" id="PF20684">
    <property type="entry name" value="Fung_rhodopsin"/>
    <property type="match status" value="1"/>
</dbReference>
<comment type="similarity">
    <text evidence="5">Belongs to the SAT4 family.</text>
</comment>
<evidence type="ECO:0000313" key="12">
    <source>
        <dbReference type="Proteomes" id="UP001302367"/>
    </source>
</evidence>
<proteinExistence type="inferred from homology"/>
<feature type="transmembrane region" description="Helical" evidence="7">
    <location>
        <begin position="90"/>
        <end position="117"/>
    </location>
</feature>
<name>A0A2G5I8S9_CERBT</name>
<feature type="region of interest" description="Disordered" evidence="6">
    <location>
        <begin position="317"/>
        <end position="353"/>
    </location>
</feature>
<dbReference type="PANTHER" id="PTHR33048">
    <property type="entry name" value="PTH11-LIKE INTEGRAL MEMBRANE PROTEIN (AFU_ORTHOLOGUE AFUA_5G11245)"/>
    <property type="match status" value="1"/>
</dbReference>
<reference evidence="10 12" key="2">
    <citation type="submission" date="2023-09" db="EMBL/GenBank/DDBJ databases">
        <title>Complete-Gapless Cercospora beticola genome.</title>
        <authorList>
            <person name="Wyatt N.A."/>
            <person name="Spanner R.E."/>
            <person name="Bolton M.D."/>
        </authorList>
    </citation>
    <scope>NUCLEOTIDE SEQUENCE [LARGE SCALE GENOMIC DNA]</scope>
    <source>
        <strain evidence="10">Cb09-40</strain>
    </source>
</reference>
<feature type="domain" description="Rhodopsin" evidence="8">
    <location>
        <begin position="48"/>
        <end position="273"/>
    </location>
</feature>
<organism evidence="9 11">
    <name type="scientific">Cercospora beticola</name>
    <name type="common">Sugarbeet leaf spot fungus</name>
    <dbReference type="NCBI Taxonomy" id="122368"/>
    <lineage>
        <taxon>Eukaryota</taxon>
        <taxon>Fungi</taxon>
        <taxon>Dikarya</taxon>
        <taxon>Ascomycota</taxon>
        <taxon>Pezizomycotina</taxon>
        <taxon>Dothideomycetes</taxon>
        <taxon>Dothideomycetidae</taxon>
        <taxon>Mycosphaerellales</taxon>
        <taxon>Mycosphaerellaceae</taxon>
        <taxon>Cercospora</taxon>
    </lineage>
</organism>
<feature type="transmembrane region" description="Helical" evidence="7">
    <location>
        <begin position="179"/>
        <end position="201"/>
    </location>
</feature>
<gene>
    <name evidence="9" type="ORF">CB0940_00103</name>
    <name evidence="10" type="ORF">RHO25_000105</name>
</gene>
<evidence type="ECO:0000256" key="3">
    <source>
        <dbReference type="ARBA" id="ARBA00022989"/>
    </source>
</evidence>
<comment type="subcellular location">
    <subcellularLocation>
        <location evidence="1">Membrane</location>
        <topology evidence="1">Multi-pass membrane protein</topology>
    </subcellularLocation>
</comment>
<dbReference type="OrthoDB" id="3934549at2759"/>
<dbReference type="PANTHER" id="PTHR33048:SF165">
    <property type="entry name" value="INTEGRAL MEMBRANE PROTEIN"/>
    <property type="match status" value="1"/>
</dbReference>
<sequence>MGNAAFLYGDRGDTLLAITWTWFSIAAVLYVLRAASAARQKADGNFCGIRWDFVWVTVAVALALTAQIIYTVSYEFAAHGNQGLKTVAQVIFYGTIASCTAMTSSVFGRFAVVALLLQLQGPTYPKGRIVLWFIAISQFIVNGIQVGLTVNQCDPASRLWNIMEPGTCQLILVTRKMGFFTGAYGAFCDLSLAFYPVVLIIGPLQQINPKLKAAICIVMAGGAIAGIAGIVKTVQIANLLYVQYDYATIVIWILTETWFIIIFGSITTTRPIFVAIGRHIKLFGSGFWTSTKKLSNKDKTDSVEMSRPCVHVHTEDECKNPTSKIKDEHDLSDDEMALHDSYPRHPSYDHSPA</sequence>
<evidence type="ECO:0000256" key="2">
    <source>
        <dbReference type="ARBA" id="ARBA00022692"/>
    </source>
</evidence>
<dbReference type="AlphaFoldDB" id="A0A2G5I8S9"/>
<evidence type="ECO:0000256" key="7">
    <source>
        <dbReference type="SAM" id="Phobius"/>
    </source>
</evidence>
<keyword evidence="4 7" id="KW-0472">Membrane</keyword>
<evidence type="ECO:0000313" key="11">
    <source>
        <dbReference type="Proteomes" id="UP000230605"/>
    </source>
</evidence>
<feature type="transmembrane region" description="Helical" evidence="7">
    <location>
        <begin position="53"/>
        <end position="70"/>
    </location>
</feature>
<evidence type="ECO:0000256" key="4">
    <source>
        <dbReference type="ARBA" id="ARBA00023136"/>
    </source>
</evidence>
<reference evidence="9 11" key="1">
    <citation type="submission" date="2015-10" db="EMBL/GenBank/DDBJ databases">
        <title>The cercosporin biosynthetic gene cluster was horizontally transferred to several fungal lineages and shown to be expanded in Cercospora beticola based on microsynteny with recipient genomes.</title>
        <authorList>
            <person name="De Jonge R."/>
            <person name="Ebert M.K."/>
            <person name="Suttle J.C."/>
            <person name="Jurick Ii W.M."/>
            <person name="Secor G.A."/>
            <person name="Thomma B.P."/>
            <person name="Van De Peer Y."/>
            <person name="Bolton M.D."/>
        </authorList>
    </citation>
    <scope>NUCLEOTIDE SEQUENCE [LARGE SCALE GENOMIC DNA]</scope>
    <source>
        <strain evidence="9 11">09-40</strain>
    </source>
</reference>
<dbReference type="EMBL" id="CP134184">
    <property type="protein sequence ID" value="WPA95506.1"/>
    <property type="molecule type" value="Genomic_DNA"/>
</dbReference>
<evidence type="ECO:0000313" key="9">
    <source>
        <dbReference type="EMBL" id="PIB01188.1"/>
    </source>
</evidence>
<dbReference type="InterPro" id="IPR052337">
    <property type="entry name" value="SAT4-like"/>
</dbReference>
<keyword evidence="2 7" id="KW-0812">Transmembrane</keyword>
<feature type="transmembrane region" description="Helical" evidence="7">
    <location>
        <begin position="213"/>
        <end position="234"/>
    </location>
</feature>
<dbReference type="Proteomes" id="UP000230605">
    <property type="component" value="Chromosome 1"/>
</dbReference>
<protein>
    <recommendedName>
        <fullName evidence="8">Rhodopsin domain-containing protein</fullName>
    </recommendedName>
</protein>
<dbReference type="EMBL" id="LKMD01000100">
    <property type="protein sequence ID" value="PIB01188.1"/>
    <property type="molecule type" value="Genomic_DNA"/>
</dbReference>
<feature type="transmembrane region" description="Helical" evidence="7">
    <location>
        <begin position="15"/>
        <end position="32"/>
    </location>
</feature>
<dbReference type="InterPro" id="IPR049326">
    <property type="entry name" value="Rhodopsin_dom_fungi"/>
</dbReference>
<accession>A0A2G5I8S9</accession>
<evidence type="ECO:0000256" key="6">
    <source>
        <dbReference type="SAM" id="MobiDB-lite"/>
    </source>
</evidence>
<dbReference type="Proteomes" id="UP001302367">
    <property type="component" value="Chromosome 1"/>
</dbReference>
<evidence type="ECO:0000313" key="10">
    <source>
        <dbReference type="EMBL" id="WPA95506.1"/>
    </source>
</evidence>
<evidence type="ECO:0000259" key="8">
    <source>
        <dbReference type="Pfam" id="PF20684"/>
    </source>
</evidence>
<feature type="compositionally biased region" description="Basic and acidic residues" evidence="6">
    <location>
        <begin position="317"/>
        <end position="329"/>
    </location>
</feature>
<feature type="compositionally biased region" description="Basic and acidic residues" evidence="6">
    <location>
        <begin position="336"/>
        <end position="353"/>
    </location>
</feature>
<dbReference type="GO" id="GO:0016020">
    <property type="term" value="C:membrane"/>
    <property type="evidence" value="ECO:0007669"/>
    <property type="project" value="UniProtKB-SubCell"/>
</dbReference>
<keyword evidence="12" id="KW-1185">Reference proteome</keyword>
<keyword evidence="3 7" id="KW-1133">Transmembrane helix</keyword>
<feature type="transmembrane region" description="Helical" evidence="7">
    <location>
        <begin position="129"/>
        <end position="150"/>
    </location>
</feature>
<evidence type="ECO:0000256" key="1">
    <source>
        <dbReference type="ARBA" id="ARBA00004141"/>
    </source>
</evidence>